<evidence type="ECO:0000256" key="1">
    <source>
        <dbReference type="SAM" id="MobiDB-lite"/>
    </source>
</evidence>
<feature type="compositionally biased region" description="Polar residues" evidence="1">
    <location>
        <begin position="1"/>
        <end position="15"/>
    </location>
</feature>
<dbReference type="EMBL" id="HACG01026603">
    <property type="protein sequence ID" value="CEK73468.1"/>
    <property type="molecule type" value="Transcribed_RNA"/>
</dbReference>
<name>A0A0B6ZY56_9EUPU</name>
<organism evidence="2">
    <name type="scientific">Arion vulgaris</name>
    <dbReference type="NCBI Taxonomy" id="1028688"/>
    <lineage>
        <taxon>Eukaryota</taxon>
        <taxon>Metazoa</taxon>
        <taxon>Spiralia</taxon>
        <taxon>Lophotrochozoa</taxon>
        <taxon>Mollusca</taxon>
        <taxon>Gastropoda</taxon>
        <taxon>Heterobranchia</taxon>
        <taxon>Euthyneura</taxon>
        <taxon>Panpulmonata</taxon>
        <taxon>Eupulmonata</taxon>
        <taxon>Stylommatophora</taxon>
        <taxon>Helicina</taxon>
        <taxon>Arionoidea</taxon>
        <taxon>Arionidae</taxon>
        <taxon>Arion</taxon>
    </lineage>
</organism>
<gene>
    <name evidence="2" type="primary">ORF86913</name>
</gene>
<evidence type="ECO:0000313" key="2">
    <source>
        <dbReference type="EMBL" id="CEK73468.1"/>
    </source>
</evidence>
<feature type="non-terminal residue" evidence="2">
    <location>
        <position position="1"/>
    </location>
</feature>
<reference evidence="2" key="1">
    <citation type="submission" date="2014-12" db="EMBL/GenBank/DDBJ databases">
        <title>Insight into the proteome of Arion vulgaris.</title>
        <authorList>
            <person name="Aradska J."/>
            <person name="Bulat T."/>
            <person name="Smidak R."/>
            <person name="Sarate P."/>
            <person name="Gangsoo J."/>
            <person name="Sialana F."/>
            <person name="Bilban M."/>
            <person name="Lubec G."/>
        </authorList>
    </citation>
    <scope>NUCLEOTIDE SEQUENCE</scope>
    <source>
        <tissue evidence="2">Skin</tissue>
    </source>
</reference>
<accession>A0A0B6ZY56</accession>
<feature type="compositionally biased region" description="Polar residues" evidence="1">
    <location>
        <begin position="99"/>
        <end position="129"/>
    </location>
</feature>
<dbReference type="AlphaFoldDB" id="A0A0B6ZY56"/>
<proteinExistence type="predicted"/>
<feature type="region of interest" description="Disordered" evidence="1">
    <location>
        <begin position="98"/>
        <end position="129"/>
    </location>
</feature>
<feature type="region of interest" description="Disordered" evidence="1">
    <location>
        <begin position="1"/>
        <end position="21"/>
    </location>
</feature>
<sequence length="304" mass="34295">RESNKMGNTQDSRVSGQMRYPSLSPYPLATVVNVPHRKMSDRTPLYLNNSQTMNSVQCKRYQELDLMSSDDHILDIIHSSTSTTTGQDHHQQKLEQALHVQSSSSGRRTLTEAKNQQSSGIVKSHQSFKESTSSSMVDLDINDSCKINENKDNSSVLYQDLVHKKKITNLEKIDDSCISCEKTNDTPMLSASDVSMKGKELSNIVCEEDEQPQLVPTVFVSELLINEPFFEEMTEADQGAKFLLQEDGDTLKENGSLFESKVQNIECCKSLDVLVDDFFRLDVPCKDEPFLDEILDKNSVRRQG</sequence>
<protein>
    <submittedName>
        <fullName evidence="2">Uncharacterized protein</fullName>
    </submittedName>
</protein>
<feature type="non-terminal residue" evidence="2">
    <location>
        <position position="304"/>
    </location>
</feature>